<evidence type="ECO:0000313" key="2">
    <source>
        <dbReference type="EMBL" id="GIY16972.1"/>
    </source>
</evidence>
<protein>
    <recommendedName>
        <fullName evidence="4">C2H2-type domain-containing protein</fullName>
    </recommendedName>
</protein>
<evidence type="ECO:0008006" key="4">
    <source>
        <dbReference type="Google" id="ProtNLM"/>
    </source>
</evidence>
<accession>A0AAV4R6E0</accession>
<evidence type="ECO:0000256" key="1">
    <source>
        <dbReference type="SAM" id="MobiDB-lite"/>
    </source>
</evidence>
<name>A0AAV4R6E0_9ARAC</name>
<gene>
    <name evidence="2" type="ORF">CDAR_544331</name>
</gene>
<keyword evidence="3" id="KW-1185">Reference proteome</keyword>
<feature type="compositionally biased region" description="Basic and acidic residues" evidence="1">
    <location>
        <begin position="73"/>
        <end position="82"/>
    </location>
</feature>
<dbReference type="EMBL" id="BPLQ01005757">
    <property type="protein sequence ID" value="GIY16972.1"/>
    <property type="molecule type" value="Genomic_DNA"/>
</dbReference>
<dbReference type="Proteomes" id="UP001054837">
    <property type="component" value="Unassembled WGS sequence"/>
</dbReference>
<comment type="caution">
    <text evidence="2">The sequence shown here is derived from an EMBL/GenBank/DDBJ whole genome shotgun (WGS) entry which is preliminary data.</text>
</comment>
<organism evidence="2 3">
    <name type="scientific">Caerostris darwini</name>
    <dbReference type="NCBI Taxonomy" id="1538125"/>
    <lineage>
        <taxon>Eukaryota</taxon>
        <taxon>Metazoa</taxon>
        <taxon>Ecdysozoa</taxon>
        <taxon>Arthropoda</taxon>
        <taxon>Chelicerata</taxon>
        <taxon>Arachnida</taxon>
        <taxon>Araneae</taxon>
        <taxon>Araneomorphae</taxon>
        <taxon>Entelegynae</taxon>
        <taxon>Araneoidea</taxon>
        <taxon>Araneidae</taxon>
        <taxon>Caerostris</taxon>
    </lineage>
</organism>
<feature type="compositionally biased region" description="Polar residues" evidence="1">
    <location>
        <begin position="95"/>
        <end position="104"/>
    </location>
</feature>
<evidence type="ECO:0000313" key="3">
    <source>
        <dbReference type="Proteomes" id="UP001054837"/>
    </source>
</evidence>
<feature type="region of interest" description="Disordered" evidence="1">
    <location>
        <begin position="68"/>
        <end position="104"/>
    </location>
</feature>
<dbReference type="AlphaFoldDB" id="A0AAV4R6E0"/>
<reference evidence="2 3" key="1">
    <citation type="submission" date="2021-06" db="EMBL/GenBank/DDBJ databases">
        <title>Caerostris darwini draft genome.</title>
        <authorList>
            <person name="Kono N."/>
            <person name="Arakawa K."/>
        </authorList>
    </citation>
    <scope>NUCLEOTIDE SEQUENCE [LARGE SCALE GENOMIC DNA]</scope>
</reference>
<proteinExistence type="predicted"/>
<sequence length="150" mass="16720">MRCGLSGLRKAWCQAREGERGETRLFKCKRCDHTSVTKKELRHHLLIVHKEGRLFDRTLDACGRPLNFFGDPPVEKGKKEPPKQLQTEDIEEGDSSNISKNRNTTIWSSTSVTVGMLPPKVLSSVPEGILPSRVLTSVKIEMVPSGGLPQ</sequence>